<proteinExistence type="predicted"/>
<dbReference type="EMBL" id="DF820458">
    <property type="protein sequence ID" value="GAK52489.1"/>
    <property type="molecule type" value="Genomic_DNA"/>
</dbReference>
<dbReference type="Proteomes" id="UP000030700">
    <property type="component" value="Unassembled WGS sequence"/>
</dbReference>
<organism evidence="2">
    <name type="scientific">Candidatus Moduliflexus flocculans</name>
    <dbReference type="NCBI Taxonomy" id="1499966"/>
    <lineage>
        <taxon>Bacteria</taxon>
        <taxon>Candidatus Moduliflexota</taxon>
        <taxon>Candidatus Moduliflexia</taxon>
        <taxon>Candidatus Moduliflexales</taxon>
        <taxon>Candidatus Moduliflexaceae</taxon>
    </lineage>
</organism>
<gene>
    <name evidence="2" type="ORF">U14_03740</name>
</gene>
<dbReference type="HOGENOM" id="CLU_027402_41_6_0"/>
<dbReference type="InterPro" id="IPR001584">
    <property type="entry name" value="Integrase_cat-core"/>
</dbReference>
<evidence type="ECO:0000313" key="2">
    <source>
        <dbReference type="EMBL" id="GAK52489.1"/>
    </source>
</evidence>
<feature type="domain" description="Integrase catalytic" evidence="1">
    <location>
        <begin position="3"/>
        <end position="61"/>
    </location>
</feature>
<evidence type="ECO:0000313" key="3">
    <source>
        <dbReference type="Proteomes" id="UP000030700"/>
    </source>
</evidence>
<evidence type="ECO:0000259" key="1">
    <source>
        <dbReference type="Pfam" id="PF13683"/>
    </source>
</evidence>
<dbReference type="Pfam" id="PF13683">
    <property type="entry name" value="rve_3"/>
    <property type="match status" value="1"/>
</dbReference>
<name>A0A081BQ23_9BACT</name>
<dbReference type="InterPro" id="IPR012337">
    <property type="entry name" value="RNaseH-like_sf"/>
</dbReference>
<dbReference type="STRING" id="1499966.U14_03740"/>
<dbReference type="SUPFAM" id="SSF53098">
    <property type="entry name" value="Ribonuclease H-like"/>
    <property type="match status" value="1"/>
</dbReference>
<dbReference type="AlphaFoldDB" id="A0A081BQ23"/>
<keyword evidence="3" id="KW-1185">Reference proteome</keyword>
<accession>A0A081BQ23</accession>
<reference evidence="2" key="1">
    <citation type="journal article" date="2015" name="PeerJ">
        <title>First genomic representation of candidate bacterial phylum KSB3 points to enhanced environmental sensing as a trigger of wastewater bulking.</title>
        <authorList>
            <person name="Sekiguchi Y."/>
            <person name="Ohashi A."/>
            <person name="Parks D.H."/>
            <person name="Yamauchi T."/>
            <person name="Tyson G.W."/>
            <person name="Hugenholtz P."/>
        </authorList>
    </citation>
    <scope>NUCLEOTIDE SEQUENCE [LARGE SCALE GENOMIC DNA]</scope>
</reference>
<protein>
    <submittedName>
        <fullName evidence="2">Transposase</fullName>
    </submittedName>
</protein>
<dbReference type="GO" id="GO:0015074">
    <property type="term" value="P:DNA integration"/>
    <property type="evidence" value="ECO:0007669"/>
    <property type="project" value="InterPro"/>
</dbReference>
<sequence length="69" mass="7940">MAGRGRALDNVFVECLWRTVKYDDVYLQPDEDGGHLQEGLQRNFGFYNHARPHQRLNSRVPAVVHFGAN</sequence>